<dbReference type="SUPFAM" id="SSF54364">
    <property type="entry name" value="Translation initiation factor IF3, N-terminal domain"/>
    <property type="match status" value="1"/>
</dbReference>
<dbReference type="GO" id="GO:0032790">
    <property type="term" value="P:ribosome disassembly"/>
    <property type="evidence" value="ECO:0007669"/>
    <property type="project" value="TreeGrafter"/>
</dbReference>
<protein>
    <recommendedName>
        <fullName evidence="8">Translation initiation factor IF-3</fullName>
    </recommendedName>
</protein>
<dbReference type="InterPro" id="IPR019814">
    <property type="entry name" value="Translation_initiation_fac_3_N"/>
</dbReference>
<gene>
    <name evidence="6" type="ORF">RMAR00112_LOCUS33578</name>
    <name evidence="7" type="ORF">RMAR00112_LOCUS33583</name>
</gene>
<comment type="similarity">
    <text evidence="1">Belongs to the IF-3 family.</text>
</comment>
<dbReference type="AlphaFoldDB" id="A0A7S3EPG2"/>
<dbReference type="InterPro" id="IPR019815">
    <property type="entry name" value="Translation_initiation_fac_3_C"/>
</dbReference>
<dbReference type="PANTHER" id="PTHR10938:SF0">
    <property type="entry name" value="TRANSLATION INITIATION FACTOR IF-3, MITOCHONDRIAL"/>
    <property type="match status" value="1"/>
</dbReference>
<dbReference type="InterPro" id="IPR036787">
    <property type="entry name" value="T_IF-3_N_sf"/>
</dbReference>
<evidence type="ECO:0008006" key="8">
    <source>
        <dbReference type="Google" id="ProtNLM"/>
    </source>
</evidence>
<sequence>MALRIRGIIAAAPRSLARVWSSESLRCVYSQKRTLGLASNGLAVDLAESRPREKLVLLREFHSTPPALIKYRRKTPQQKQEDEQKKIELKGDLLERYKDLTIEDLRKYDYRKYPYDEEIPQDEDVRLLIDGEYKGVMPARDALRMVRSEGLNLVQVSLRTGIPLCKGLDFRQYLLNQKIGPEIVEKTKATNLKVKEVRISPAIDERDMERLLVNGQKFLERSMDVKVNVHFKPQHRGMYQEGINKLDKAASVLKEFGTIENYKYRDIKRDVDGKILFKPLSFMVKCPR</sequence>
<dbReference type="Gene3D" id="3.10.20.80">
    <property type="entry name" value="Translation initiation factor 3 (IF-3), N-terminal domain"/>
    <property type="match status" value="1"/>
</dbReference>
<keyword evidence="3" id="KW-0648">Protein biosynthesis</keyword>
<reference evidence="7" key="1">
    <citation type="submission" date="2021-01" db="EMBL/GenBank/DDBJ databases">
        <authorList>
            <person name="Corre E."/>
            <person name="Pelletier E."/>
            <person name="Niang G."/>
            <person name="Scheremetjew M."/>
            <person name="Finn R."/>
            <person name="Kale V."/>
            <person name="Holt S."/>
            <person name="Cochrane G."/>
            <person name="Meng A."/>
            <person name="Brown T."/>
            <person name="Cohen L."/>
        </authorList>
    </citation>
    <scope>NUCLEOTIDE SEQUENCE</scope>
    <source>
        <strain evidence="7">CCMP 769</strain>
    </source>
</reference>
<organism evidence="7">
    <name type="scientific">Rhodosorus marinus</name>
    <dbReference type="NCBI Taxonomy" id="101924"/>
    <lineage>
        <taxon>Eukaryota</taxon>
        <taxon>Rhodophyta</taxon>
        <taxon>Stylonematophyceae</taxon>
        <taxon>Stylonematales</taxon>
        <taxon>Stylonemataceae</taxon>
        <taxon>Rhodosorus</taxon>
    </lineage>
</organism>
<dbReference type="EMBL" id="HBHW01043353">
    <property type="protein sequence ID" value="CAE0065506.1"/>
    <property type="molecule type" value="Transcribed_RNA"/>
</dbReference>
<dbReference type="Gene3D" id="3.30.110.10">
    <property type="entry name" value="Translation initiation factor 3 (IF-3), C-terminal domain"/>
    <property type="match status" value="1"/>
</dbReference>
<dbReference type="Pfam" id="PF05198">
    <property type="entry name" value="IF3_N"/>
    <property type="match status" value="1"/>
</dbReference>
<accession>A0A7S3EPG2</accession>
<feature type="domain" description="Translation initiation factor 3 C-terminal" evidence="4">
    <location>
        <begin position="193"/>
        <end position="262"/>
    </location>
</feature>
<proteinExistence type="inferred from homology"/>
<dbReference type="GO" id="GO:0003743">
    <property type="term" value="F:translation initiation factor activity"/>
    <property type="evidence" value="ECO:0007669"/>
    <property type="project" value="UniProtKB-KW"/>
</dbReference>
<dbReference type="Pfam" id="PF00707">
    <property type="entry name" value="IF3_C"/>
    <property type="match status" value="1"/>
</dbReference>
<evidence type="ECO:0000259" key="4">
    <source>
        <dbReference type="Pfam" id="PF00707"/>
    </source>
</evidence>
<evidence type="ECO:0000256" key="3">
    <source>
        <dbReference type="ARBA" id="ARBA00022917"/>
    </source>
</evidence>
<keyword evidence="2" id="KW-0396">Initiation factor</keyword>
<dbReference type="InterPro" id="IPR001288">
    <property type="entry name" value="Translation_initiation_fac_3"/>
</dbReference>
<evidence type="ECO:0000313" key="7">
    <source>
        <dbReference type="EMBL" id="CAE0065511.1"/>
    </source>
</evidence>
<dbReference type="InterPro" id="IPR036788">
    <property type="entry name" value="T_IF-3_C_sf"/>
</dbReference>
<feature type="domain" description="Translation initiation factor 3 N-terminal" evidence="5">
    <location>
        <begin position="117"/>
        <end position="178"/>
    </location>
</feature>
<name>A0A7S3EPG2_9RHOD</name>
<evidence type="ECO:0000259" key="5">
    <source>
        <dbReference type="Pfam" id="PF05198"/>
    </source>
</evidence>
<dbReference type="NCBIfam" id="TIGR00168">
    <property type="entry name" value="infC"/>
    <property type="match status" value="1"/>
</dbReference>
<evidence type="ECO:0000256" key="1">
    <source>
        <dbReference type="ARBA" id="ARBA00005439"/>
    </source>
</evidence>
<dbReference type="EMBL" id="HBHW01043358">
    <property type="protein sequence ID" value="CAE0065511.1"/>
    <property type="molecule type" value="Transcribed_RNA"/>
</dbReference>
<dbReference type="GO" id="GO:0043022">
    <property type="term" value="F:ribosome binding"/>
    <property type="evidence" value="ECO:0007669"/>
    <property type="project" value="TreeGrafter"/>
</dbReference>
<dbReference type="SUPFAM" id="SSF55200">
    <property type="entry name" value="Translation initiation factor IF3, C-terminal domain"/>
    <property type="match status" value="1"/>
</dbReference>
<evidence type="ECO:0000256" key="2">
    <source>
        <dbReference type="ARBA" id="ARBA00022540"/>
    </source>
</evidence>
<dbReference type="PANTHER" id="PTHR10938">
    <property type="entry name" value="TRANSLATION INITIATION FACTOR IF-3"/>
    <property type="match status" value="1"/>
</dbReference>
<dbReference type="GO" id="GO:0005737">
    <property type="term" value="C:cytoplasm"/>
    <property type="evidence" value="ECO:0007669"/>
    <property type="project" value="UniProtKB-ARBA"/>
</dbReference>
<evidence type="ECO:0000313" key="6">
    <source>
        <dbReference type="EMBL" id="CAE0065506.1"/>
    </source>
</evidence>